<dbReference type="AlphaFoldDB" id="A0A4V3JB69"/>
<name>A0A4V3JB69_9LEPT</name>
<dbReference type="Proteomes" id="UP000297453">
    <property type="component" value="Unassembled WGS sequence"/>
</dbReference>
<keyword evidence="2" id="KW-1185">Reference proteome</keyword>
<proteinExistence type="predicted"/>
<comment type="caution">
    <text evidence="1">The sequence shown here is derived from an EMBL/GenBank/DDBJ whole genome shotgun (WGS) entry which is preliminary data.</text>
</comment>
<evidence type="ECO:0000313" key="1">
    <source>
        <dbReference type="EMBL" id="TGK01129.1"/>
    </source>
</evidence>
<sequence>MPKTNGILTILSRKPSVNAEQIMKVMPAEIRATVKLYLEGKIQQWFMQADGGGVIFILNCKEVEEARGIIEGLPFSTESLVDEQYIPIGPLLPLGILLDDKKPE</sequence>
<reference evidence="1" key="1">
    <citation type="journal article" date="2019" name="PLoS Negl. Trop. Dis.">
        <title>Revisiting the worldwide diversity of Leptospira species in the environment.</title>
        <authorList>
            <person name="Vincent A.T."/>
            <person name="Schiettekatte O."/>
            <person name="Bourhy P."/>
            <person name="Veyrier F.J."/>
            <person name="Picardeau M."/>
        </authorList>
    </citation>
    <scope>NUCLEOTIDE SEQUENCE [LARGE SCALE GENOMIC DNA]</scope>
    <source>
        <strain evidence="1">SSS9</strain>
    </source>
</reference>
<gene>
    <name evidence="1" type="ORF">EHO59_13875</name>
</gene>
<dbReference type="OrthoDB" id="797195at2"/>
<evidence type="ECO:0000313" key="2">
    <source>
        <dbReference type="Proteomes" id="UP000297453"/>
    </source>
</evidence>
<protein>
    <recommendedName>
        <fullName evidence="3">Muconolactone isomerase domain-containing protein</fullName>
    </recommendedName>
</protein>
<dbReference type="Gene3D" id="3.30.70.1060">
    <property type="entry name" value="Dimeric alpha+beta barrel"/>
    <property type="match status" value="1"/>
</dbReference>
<organism evidence="1 2">
    <name type="scientific">Leptospira semungkisensis</name>
    <dbReference type="NCBI Taxonomy" id="2484985"/>
    <lineage>
        <taxon>Bacteria</taxon>
        <taxon>Pseudomonadati</taxon>
        <taxon>Spirochaetota</taxon>
        <taxon>Spirochaetia</taxon>
        <taxon>Leptospirales</taxon>
        <taxon>Leptospiraceae</taxon>
        <taxon>Leptospira</taxon>
    </lineage>
</organism>
<accession>A0A4V3JB69</accession>
<evidence type="ECO:0008006" key="3">
    <source>
        <dbReference type="Google" id="ProtNLM"/>
    </source>
</evidence>
<dbReference type="EMBL" id="RQEP01000018">
    <property type="protein sequence ID" value="TGK01129.1"/>
    <property type="molecule type" value="Genomic_DNA"/>
</dbReference>